<organism evidence="1">
    <name type="scientific">Anguilla anguilla</name>
    <name type="common">European freshwater eel</name>
    <name type="synonym">Muraena anguilla</name>
    <dbReference type="NCBI Taxonomy" id="7936"/>
    <lineage>
        <taxon>Eukaryota</taxon>
        <taxon>Metazoa</taxon>
        <taxon>Chordata</taxon>
        <taxon>Craniata</taxon>
        <taxon>Vertebrata</taxon>
        <taxon>Euteleostomi</taxon>
        <taxon>Actinopterygii</taxon>
        <taxon>Neopterygii</taxon>
        <taxon>Teleostei</taxon>
        <taxon>Anguilliformes</taxon>
        <taxon>Anguillidae</taxon>
        <taxon>Anguilla</taxon>
    </lineage>
</organism>
<protein>
    <submittedName>
        <fullName evidence="1">Uncharacterized protein</fullName>
    </submittedName>
</protein>
<sequence length="39" mass="4663">MTWILQFTGKCHFIGWNNLQVLHLFQIDIRSIFIKVTSL</sequence>
<accession>A0A0E9W6M6</accession>
<proteinExistence type="predicted"/>
<dbReference type="EMBL" id="GBXM01022575">
    <property type="protein sequence ID" value="JAH86002.1"/>
    <property type="molecule type" value="Transcribed_RNA"/>
</dbReference>
<reference evidence="1" key="1">
    <citation type="submission" date="2014-11" db="EMBL/GenBank/DDBJ databases">
        <authorList>
            <person name="Amaro Gonzalez C."/>
        </authorList>
    </citation>
    <scope>NUCLEOTIDE SEQUENCE</scope>
</reference>
<name>A0A0E9W6M6_ANGAN</name>
<evidence type="ECO:0000313" key="1">
    <source>
        <dbReference type="EMBL" id="JAH86002.1"/>
    </source>
</evidence>
<reference evidence="1" key="2">
    <citation type="journal article" date="2015" name="Fish Shellfish Immunol.">
        <title>Early steps in the European eel (Anguilla anguilla)-Vibrio vulnificus interaction in the gills: Role of the RtxA13 toxin.</title>
        <authorList>
            <person name="Callol A."/>
            <person name="Pajuelo D."/>
            <person name="Ebbesson L."/>
            <person name="Teles M."/>
            <person name="MacKenzie S."/>
            <person name="Amaro C."/>
        </authorList>
    </citation>
    <scope>NUCLEOTIDE SEQUENCE</scope>
</reference>
<dbReference type="AlphaFoldDB" id="A0A0E9W6M6"/>